<accession>A0A2U9ID77</accession>
<dbReference type="AlphaFoldDB" id="A0A2U9ID77"/>
<dbReference type="Proteomes" id="UP000248044">
    <property type="component" value="Chromosome"/>
</dbReference>
<dbReference type="OrthoDB" id="41826at2157"/>
<evidence type="ECO:0000313" key="3">
    <source>
        <dbReference type="Proteomes" id="UP000248044"/>
    </source>
</evidence>
<reference evidence="2 3" key="1">
    <citation type="submission" date="2018-05" db="EMBL/GenBank/DDBJ databases">
        <title>Complete Genome Sequences of Extremely Thermoacidophilic, Metal-Mobilizing Type-Strain Members of the Archaeal Family Sulfolobaceae: Acidianus brierleyi DSM-1651T, Acidianus sulfidivorans DSM-18786T, Metallosphaera hakonensis DSM-7519T, and Metallosphaera prunae DSM-10039T.</title>
        <authorList>
            <person name="Counts J.A."/>
            <person name="Kelly R.M."/>
        </authorList>
    </citation>
    <scope>NUCLEOTIDE SEQUENCE [LARGE SCALE GENOMIC DNA]</scope>
    <source>
        <strain evidence="2 3">DSM 1651</strain>
    </source>
</reference>
<keyword evidence="3" id="KW-1185">Reference proteome</keyword>
<name>A0A2U9ID77_9CREN</name>
<evidence type="ECO:0000313" key="2">
    <source>
        <dbReference type="EMBL" id="AWR93977.1"/>
    </source>
</evidence>
<proteinExistence type="predicted"/>
<dbReference type="KEGG" id="abri:DFR85_04420"/>
<organism evidence="2 3">
    <name type="scientific">Acidianus brierleyi</name>
    <dbReference type="NCBI Taxonomy" id="41673"/>
    <lineage>
        <taxon>Archaea</taxon>
        <taxon>Thermoproteota</taxon>
        <taxon>Thermoprotei</taxon>
        <taxon>Sulfolobales</taxon>
        <taxon>Sulfolobaceae</taxon>
        <taxon>Acidianus</taxon>
    </lineage>
</organism>
<keyword evidence="1" id="KW-0472">Membrane</keyword>
<protein>
    <submittedName>
        <fullName evidence="2">Uncharacterized protein</fullName>
    </submittedName>
</protein>
<dbReference type="GeneID" id="36831374"/>
<dbReference type="EMBL" id="CP029289">
    <property type="protein sequence ID" value="AWR93977.1"/>
    <property type="molecule type" value="Genomic_DNA"/>
</dbReference>
<keyword evidence="1" id="KW-0812">Transmembrane</keyword>
<sequence length="226" mass="25640">MNVVWAYIIIIGIALLIPSLFIIGYPPFIILSIGLIISGSTAYAIDISNNIDDTINVTLDSLYENLELIFRYYNKQHYHRLFVPSSYGCNGVLLIDKYPIKIDKINKELVNKFDDSLGIFLETPGSIIINEMKGKGINFTENLDYLMKKALSELYKFSDNVNINYIRNDLIRVSLINPKPGKNYGILGYVQSLIAAAVLAEKESKLVYVDKQEKHRNTLNIDLVLL</sequence>
<evidence type="ECO:0000256" key="1">
    <source>
        <dbReference type="SAM" id="Phobius"/>
    </source>
</evidence>
<keyword evidence="1" id="KW-1133">Transmembrane helix</keyword>
<gene>
    <name evidence="2" type="ORF">DFR85_04420</name>
</gene>
<dbReference type="RefSeq" id="WP_110269861.1">
    <property type="nucleotide sequence ID" value="NZ_CP029289.2"/>
</dbReference>
<feature type="transmembrane region" description="Helical" evidence="1">
    <location>
        <begin position="6"/>
        <end position="23"/>
    </location>
</feature>